<dbReference type="VEuPathDB" id="FungiDB:SPRG_16258"/>
<dbReference type="OrthoDB" id="1716816at2759"/>
<dbReference type="Proteomes" id="UP000030745">
    <property type="component" value="Unassembled WGS sequence"/>
</dbReference>
<dbReference type="Gene3D" id="3.30.70.2450">
    <property type="match status" value="1"/>
</dbReference>
<name>A0A067BIY3_SAPPC</name>
<dbReference type="PRINTS" id="PR00420">
    <property type="entry name" value="RNGMNOXGNASE"/>
</dbReference>
<keyword evidence="3" id="KW-0274">FAD</keyword>
<organism evidence="5 6">
    <name type="scientific">Saprolegnia parasitica (strain CBS 223.65)</name>
    <dbReference type="NCBI Taxonomy" id="695850"/>
    <lineage>
        <taxon>Eukaryota</taxon>
        <taxon>Sar</taxon>
        <taxon>Stramenopiles</taxon>
        <taxon>Oomycota</taxon>
        <taxon>Saprolegniomycetes</taxon>
        <taxon>Saprolegniales</taxon>
        <taxon>Saprolegniaceae</taxon>
        <taxon>Saprolegnia</taxon>
    </lineage>
</organism>
<sequence length="536" mass="58445">MQTKASVLWPRSLELLEAYDGVVDALHERCLRACRTTFRDRGGVINSVPLDAHMDSPYTYGLLTEQWYTEQCLASYVEKHVAIHRSTTLQSYTRTPTAISASLTTADGTDLVVQAKYLVGADGARSSVRKLMQCGFEGIVMPGQFLAVHFRPTAPIDSLADRDALTFFLLENGASFVTPMPNGTFLAAIDMDDAEGAKYRSASETDRHGLPLLRELTHSELEAVVSAHMAPVSFEHVLWASHFRINERLATTYDDGERVFLLATHAVNLGWKLGFVLRGTCSESLLRTYGEERRLVGDALVAMTTRGQGLASSRNTWFHALRKGVLQAMAARPLFASKAAAFLGETAIAYRKSTLSAEHWDKPSLVPHASKRRRQNFRRLLGARIQAGDRCPWHVLPSETRPSASTQCLALLFEGHDGATVVPMTTTELSTLGTQIIRATHGVVDDCIVVPASNSVAHARFGVDGQCVFLLRPDGYVGLRCEPPSVECIVDYLGARLGVLKLENATGFEPVASDWVPYAVASAVAGGALVLGQCLV</sequence>
<evidence type="ECO:0000313" key="5">
    <source>
        <dbReference type="EMBL" id="KDO18384.1"/>
    </source>
</evidence>
<feature type="domain" description="FAD-binding" evidence="4">
    <location>
        <begin position="3"/>
        <end position="261"/>
    </location>
</feature>
<evidence type="ECO:0000256" key="1">
    <source>
        <dbReference type="ARBA" id="ARBA00001974"/>
    </source>
</evidence>
<feature type="domain" description="FAD-binding" evidence="4">
    <location>
        <begin position="264"/>
        <end position="302"/>
    </location>
</feature>
<evidence type="ECO:0000313" key="6">
    <source>
        <dbReference type="Proteomes" id="UP000030745"/>
    </source>
</evidence>
<dbReference type="EMBL" id="KK583444">
    <property type="protein sequence ID" value="KDO18384.1"/>
    <property type="molecule type" value="Genomic_DNA"/>
</dbReference>
<dbReference type="KEGG" id="spar:SPRG_16258"/>
<comment type="cofactor">
    <cofactor evidence="1">
        <name>FAD</name>
        <dbReference type="ChEBI" id="CHEBI:57692"/>
    </cofactor>
</comment>
<dbReference type="PANTHER" id="PTHR43004:SF19">
    <property type="entry name" value="BINDING MONOOXYGENASE, PUTATIVE (JCVI)-RELATED"/>
    <property type="match status" value="1"/>
</dbReference>
<gene>
    <name evidence="5" type="ORF">SPRG_16258</name>
</gene>
<dbReference type="RefSeq" id="XP_012210906.1">
    <property type="nucleotide sequence ID" value="XM_012355516.1"/>
</dbReference>
<dbReference type="GO" id="GO:0016709">
    <property type="term" value="F:oxidoreductase activity, acting on paired donors, with incorporation or reduction of molecular oxygen, NAD(P)H as one donor, and incorporation of one atom of oxygen"/>
    <property type="evidence" value="ECO:0007669"/>
    <property type="project" value="UniProtKB-ARBA"/>
</dbReference>
<keyword evidence="6" id="KW-1185">Reference proteome</keyword>
<dbReference type="Pfam" id="PF01494">
    <property type="entry name" value="FAD_binding_3"/>
    <property type="match status" value="2"/>
</dbReference>
<dbReference type="SUPFAM" id="SSF51905">
    <property type="entry name" value="FAD/NAD(P)-binding domain"/>
    <property type="match status" value="1"/>
</dbReference>
<dbReference type="PANTHER" id="PTHR43004">
    <property type="entry name" value="TRK SYSTEM POTASSIUM UPTAKE PROTEIN"/>
    <property type="match status" value="1"/>
</dbReference>
<dbReference type="STRING" id="695850.A0A067BIY3"/>
<evidence type="ECO:0000256" key="2">
    <source>
        <dbReference type="ARBA" id="ARBA00022630"/>
    </source>
</evidence>
<dbReference type="InterPro" id="IPR050641">
    <property type="entry name" value="RIFMO-like"/>
</dbReference>
<dbReference type="AlphaFoldDB" id="A0A067BIY3"/>
<dbReference type="GO" id="GO:0071949">
    <property type="term" value="F:FAD binding"/>
    <property type="evidence" value="ECO:0007669"/>
    <property type="project" value="InterPro"/>
</dbReference>
<evidence type="ECO:0000259" key="4">
    <source>
        <dbReference type="Pfam" id="PF01494"/>
    </source>
</evidence>
<dbReference type="Gene3D" id="3.50.50.60">
    <property type="entry name" value="FAD/NAD(P)-binding domain"/>
    <property type="match status" value="2"/>
</dbReference>
<protein>
    <recommendedName>
        <fullName evidence="4">FAD-binding domain-containing protein</fullName>
    </recommendedName>
</protein>
<keyword evidence="2" id="KW-0285">Flavoprotein</keyword>
<dbReference type="OMA" id="VECIVDY"/>
<evidence type="ECO:0000256" key="3">
    <source>
        <dbReference type="ARBA" id="ARBA00022827"/>
    </source>
</evidence>
<dbReference type="GeneID" id="24137897"/>
<dbReference type="InterPro" id="IPR002938">
    <property type="entry name" value="FAD-bd"/>
</dbReference>
<accession>A0A067BIY3</accession>
<proteinExistence type="predicted"/>
<reference evidence="5 6" key="1">
    <citation type="journal article" date="2013" name="PLoS Genet.">
        <title>Distinctive expansion of potential virulence genes in the genome of the oomycete fish pathogen Saprolegnia parasitica.</title>
        <authorList>
            <person name="Jiang R.H."/>
            <person name="de Bruijn I."/>
            <person name="Haas B.J."/>
            <person name="Belmonte R."/>
            <person name="Lobach L."/>
            <person name="Christie J."/>
            <person name="van den Ackerveken G."/>
            <person name="Bottin A."/>
            <person name="Bulone V."/>
            <person name="Diaz-Moreno S.M."/>
            <person name="Dumas B."/>
            <person name="Fan L."/>
            <person name="Gaulin E."/>
            <person name="Govers F."/>
            <person name="Grenville-Briggs L.J."/>
            <person name="Horner N.R."/>
            <person name="Levin J.Z."/>
            <person name="Mammella M."/>
            <person name="Meijer H.J."/>
            <person name="Morris P."/>
            <person name="Nusbaum C."/>
            <person name="Oome S."/>
            <person name="Phillips A.J."/>
            <person name="van Rooyen D."/>
            <person name="Rzeszutek E."/>
            <person name="Saraiva M."/>
            <person name="Secombes C.J."/>
            <person name="Seidl M.F."/>
            <person name="Snel B."/>
            <person name="Stassen J.H."/>
            <person name="Sykes S."/>
            <person name="Tripathy S."/>
            <person name="van den Berg H."/>
            <person name="Vega-Arreguin J.C."/>
            <person name="Wawra S."/>
            <person name="Young S.K."/>
            <person name="Zeng Q."/>
            <person name="Dieguez-Uribeondo J."/>
            <person name="Russ C."/>
            <person name="Tyler B.M."/>
            <person name="van West P."/>
        </authorList>
    </citation>
    <scope>NUCLEOTIDE SEQUENCE [LARGE SCALE GENOMIC DNA]</scope>
    <source>
        <strain evidence="5 6">CBS 223.65</strain>
    </source>
</reference>
<dbReference type="InterPro" id="IPR036188">
    <property type="entry name" value="FAD/NAD-bd_sf"/>
</dbReference>